<comment type="caution">
    <text evidence="1">The sequence shown here is derived from an EMBL/GenBank/DDBJ whole genome shotgun (WGS) entry which is preliminary data.</text>
</comment>
<dbReference type="SUPFAM" id="SSF47413">
    <property type="entry name" value="lambda repressor-like DNA-binding domains"/>
    <property type="match status" value="1"/>
</dbReference>
<name>A0A6M1SHM1_9HYPH</name>
<organism evidence="1 2">
    <name type="scientific">Devosia aurantiaca</name>
    <dbReference type="NCBI Taxonomy" id="2714858"/>
    <lineage>
        <taxon>Bacteria</taxon>
        <taxon>Pseudomonadati</taxon>
        <taxon>Pseudomonadota</taxon>
        <taxon>Alphaproteobacteria</taxon>
        <taxon>Hyphomicrobiales</taxon>
        <taxon>Devosiaceae</taxon>
        <taxon>Devosia</taxon>
    </lineage>
</organism>
<dbReference type="Proteomes" id="UP000474802">
    <property type="component" value="Unassembled WGS sequence"/>
</dbReference>
<dbReference type="InterPro" id="IPR010982">
    <property type="entry name" value="Lambda_DNA-bd_dom_sf"/>
</dbReference>
<dbReference type="AlphaFoldDB" id="A0A6M1SHM1"/>
<proteinExistence type="predicted"/>
<dbReference type="RefSeq" id="WP_164535556.1">
    <property type="nucleotide sequence ID" value="NZ_JAALFG010000005.1"/>
</dbReference>
<evidence type="ECO:0000313" key="1">
    <source>
        <dbReference type="EMBL" id="NGP19309.1"/>
    </source>
</evidence>
<dbReference type="GO" id="GO:0003677">
    <property type="term" value="F:DNA binding"/>
    <property type="evidence" value="ECO:0007669"/>
    <property type="project" value="InterPro"/>
</dbReference>
<evidence type="ECO:0000313" key="2">
    <source>
        <dbReference type="Proteomes" id="UP000474802"/>
    </source>
</evidence>
<reference evidence="1 2" key="2">
    <citation type="submission" date="2020-03" db="EMBL/GenBank/DDBJ databases">
        <title>Devosia chinhatensis sp. nov., isolated from a hexachlorocyclohexane (HCH) dump site in India.</title>
        <authorList>
            <person name="Kumar M."/>
            <person name="Lal R."/>
        </authorList>
    </citation>
    <scope>NUCLEOTIDE SEQUENCE [LARGE SCALE GENOMIC DNA]</scope>
    <source>
        <strain evidence="1 2">H239</strain>
    </source>
</reference>
<protein>
    <recommendedName>
        <fullName evidence="3">XRE family transcriptional regulator</fullName>
    </recommendedName>
</protein>
<dbReference type="EMBL" id="JAALFG010000005">
    <property type="protein sequence ID" value="NGP19309.1"/>
    <property type="molecule type" value="Genomic_DNA"/>
</dbReference>
<gene>
    <name evidence="1" type="ORF">G5575_18185</name>
</gene>
<accession>A0A6M1SHM1</accession>
<sequence>MVKVCRLNQAVADELGTMTGPEFKGAMKELNATLDQMAKLLGIGRRMVAAYRSDHPIPPHIALATRQLRSLLE</sequence>
<reference evidence="1 2" key="1">
    <citation type="submission" date="2020-02" db="EMBL/GenBank/DDBJ databases">
        <authorList>
            <person name="Khan S.A."/>
            <person name="Jeon C.O."/>
            <person name="Chun B.H."/>
        </authorList>
    </citation>
    <scope>NUCLEOTIDE SEQUENCE [LARGE SCALE GENOMIC DNA]</scope>
    <source>
        <strain evidence="1 2">H239</strain>
    </source>
</reference>
<dbReference type="Gene3D" id="1.10.260.40">
    <property type="entry name" value="lambda repressor-like DNA-binding domains"/>
    <property type="match status" value="1"/>
</dbReference>
<evidence type="ECO:0008006" key="3">
    <source>
        <dbReference type="Google" id="ProtNLM"/>
    </source>
</evidence>
<keyword evidence="2" id="KW-1185">Reference proteome</keyword>